<evidence type="ECO:0000256" key="9">
    <source>
        <dbReference type="ARBA" id="ARBA00023002"/>
    </source>
</evidence>
<keyword evidence="12 15" id="KW-0627">Porphyrin biosynthesis</keyword>
<evidence type="ECO:0000256" key="4">
    <source>
        <dbReference type="ARBA" id="ARBA00011245"/>
    </source>
</evidence>
<dbReference type="PANTHER" id="PTHR13932:SF6">
    <property type="entry name" value="OXYGEN-INDEPENDENT COPROPORPHYRINOGEN III OXIDASE"/>
    <property type="match status" value="1"/>
</dbReference>
<evidence type="ECO:0000256" key="17">
    <source>
        <dbReference type="PIRSR" id="PIRSR000167-2"/>
    </source>
</evidence>
<comment type="similarity">
    <text evidence="3 15">Belongs to the anaerobic coproporphyrinogen-III oxidase family.</text>
</comment>
<feature type="binding site" evidence="16">
    <location>
        <begin position="107"/>
        <end position="108"/>
    </location>
    <ligand>
        <name>S-adenosyl-L-methionine</name>
        <dbReference type="ChEBI" id="CHEBI:59789"/>
        <label>2</label>
    </ligand>
</feature>
<reference evidence="20" key="1">
    <citation type="journal article" date="2014" name="Environ. Microbiol.">
        <title>Comparative genomics of the marine bacterial genus Glaciecola reveals the high degree of genomic diversity and genomic characteristic for cold adaptation.</title>
        <authorList>
            <person name="Qin Q.L."/>
            <person name="Xie B.B."/>
            <person name="Yu Y."/>
            <person name="Shu Y.L."/>
            <person name="Rong J.C."/>
            <person name="Zhang Y.J."/>
            <person name="Zhao D.L."/>
            <person name="Chen X.L."/>
            <person name="Zhang X.Y."/>
            <person name="Chen B."/>
            <person name="Zhou B.C."/>
            <person name="Zhang Y.Z."/>
        </authorList>
    </citation>
    <scope>NUCLEOTIDE SEQUENCE [LARGE SCALE GENOMIC DNA]</scope>
    <source>
        <strain evidence="20">LMG 21857</strain>
    </source>
</reference>
<evidence type="ECO:0000256" key="6">
    <source>
        <dbReference type="ARBA" id="ARBA00022490"/>
    </source>
</evidence>
<keyword evidence="6 15" id="KW-0963">Cytoplasm</keyword>
<feature type="binding site" evidence="16">
    <location>
        <position position="237"/>
    </location>
    <ligand>
        <name>S-adenosyl-L-methionine</name>
        <dbReference type="ChEBI" id="CHEBI:59789"/>
        <label>2</label>
    </ligand>
</feature>
<evidence type="ECO:0000256" key="12">
    <source>
        <dbReference type="ARBA" id="ARBA00023244"/>
    </source>
</evidence>
<dbReference type="InterPro" id="IPR004558">
    <property type="entry name" value="Coprogen_oxidase_HemN"/>
</dbReference>
<comment type="cofactor">
    <cofactor evidence="15 17">
        <name>[4Fe-4S] cluster</name>
        <dbReference type="ChEBI" id="CHEBI:49883"/>
    </cofactor>
    <text evidence="15 17">Binds 1 [4Fe-4S] cluster. The cluster is coordinated with 3 cysteines and an exchangeable S-adenosyl-L-methionine.</text>
</comment>
<evidence type="ECO:0000256" key="2">
    <source>
        <dbReference type="ARBA" id="ARBA00004785"/>
    </source>
</evidence>
<dbReference type="PANTHER" id="PTHR13932">
    <property type="entry name" value="COPROPORPHYRINIGEN III OXIDASE"/>
    <property type="match status" value="1"/>
</dbReference>
<comment type="catalytic activity">
    <reaction evidence="14 15">
        <text>coproporphyrinogen III + 2 S-adenosyl-L-methionine = protoporphyrinogen IX + 2 5'-deoxyadenosine + 2 L-methionine + 2 CO2</text>
        <dbReference type="Rhea" id="RHEA:15425"/>
        <dbReference type="ChEBI" id="CHEBI:16526"/>
        <dbReference type="ChEBI" id="CHEBI:17319"/>
        <dbReference type="ChEBI" id="CHEBI:57307"/>
        <dbReference type="ChEBI" id="CHEBI:57309"/>
        <dbReference type="ChEBI" id="CHEBI:57844"/>
        <dbReference type="ChEBI" id="CHEBI:59789"/>
        <dbReference type="EC" id="1.3.98.3"/>
    </reaction>
</comment>
<comment type="subunit">
    <text evidence="4">Monomer.</text>
</comment>
<dbReference type="SFLD" id="SFLDG01065">
    <property type="entry name" value="anaerobic_coproporphyrinogen-I"/>
    <property type="match status" value="1"/>
</dbReference>
<dbReference type="UniPathway" id="UPA00251">
    <property type="reaction ID" value="UER00323"/>
</dbReference>
<keyword evidence="9 15" id="KW-0560">Oxidoreductase</keyword>
<feature type="binding site" evidence="17">
    <location>
        <position position="56"/>
    </location>
    <ligand>
        <name>[4Fe-4S] cluster</name>
        <dbReference type="ChEBI" id="CHEBI:49883"/>
        <note>4Fe-4S-S-AdoMet</note>
    </ligand>
</feature>
<dbReference type="InterPro" id="IPR034505">
    <property type="entry name" value="Coproporphyrinogen-III_oxidase"/>
</dbReference>
<feature type="binding site" evidence="17">
    <location>
        <position position="60"/>
    </location>
    <ligand>
        <name>[4Fe-4S] cluster</name>
        <dbReference type="ChEBI" id="CHEBI:49883"/>
        <note>4Fe-4S-S-AdoMet</note>
    </ligand>
</feature>
<dbReference type="Gene3D" id="3.80.30.20">
    <property type="entry name" value="tm_1862 like domain"/>
    <property type="match status" value="1"/>
</dbReference>
<feature type="binding site" evidence="16">
    <location>
        <position position="323"/>
    </location>
    <ligand>
        <name>S-adenosyl-L-methionine</name>
        <dbReference type="ChEBI" id="CHEBI:59789"/>
        <label>1</label>
    </ligand>
</feature>
<dbReference type="GO" id="GO:0004109">
    <property type="term" value="F:coproporphyrinogen oxidase activity"/>
    <property type="evidence" value="ECO:0007669"/>
    <property type="project" value="InterPro"/>
</dbReference>
<gene>
    <name evidence="19" type="primary">hemN</name>
    <name evidence="19" type="ORF">GPLA_0357</name>
</gene>
<keyword evidence="20" id="KW-1185">Reference proteome</keyword>
<dbReference type="EMBL" id="BAER01000015">
    <property type="protein sequence ID" value="GAC31276.1"/>
    <property type="molecule type" value="Genomic_DNA"/>
</dbReference>
<dbReference type="Pfam" id="PF04055">
    <property type="entry name" value="Radical_SAM"/>
    <property type="match status" value="1"/>
</dbReference>
<evidence type="ECO:0000256" key="16">
    <source>
        <dbReference type="PIRSR" id="PIRSR000167-1"/>
    </source>
</evidence>
<keyword evidence="8 15" id="KW-0479">Metal-binding</keyword>
<evidence type="ECO:0000256" key="7">
    <source>
        <dbReference type="ARBA" id="ARBA00022691"/>
    </source>
</evidence>
<dbReference type="SUPFAM" id="SSF102114">
    <property type="entry name" value="Radical SAM enzymes"/>
    <property type="match status" value="1"/>
</dbReference>
<evidence type="ECO:0000313" key="19">
    <source>
        <dbReference type="EMBL" id="GAC31276.1"/>
    </source>
</evidence>
<feature type="binding site" evidence="16">
    <location>
        <begin position="62"/>
        <end position="64"/>
    </location>
    <ligand>
        <name>S-adenosyl-L-methionine</name>
        <dbReference type="ChEBI" id="CHEBI:59789"/>
        <label>2</label>
    </ligand>
</feature>
<dbReference type="InterPro" id="IPR023404">
    <property type="entry name" value="rSAM_horseshoe"/>
</dbReference>
<feature type="domain" description="Radical SAM core" evidence="18">
    <location>
        <begin position="41"/>
        <end position="277"/>
    </location>
</feature>
<dbReference type="CDD" id="cd01335">
    <property type="entry name" value="Radical_SAM"/>
    <property type="match status" value="1"/>
</dbReference>
<dbReference type="SFLD" id="SFLDF00277">
    <property type="entry name" value="oxygen-independent_coproporphy"/>
    <property type="match status" value="1"/>
</dbReference>
<dbReference type="PIRSF" id="PIRSF000167">
    <property type="entry name" value="HemN"/>
    <property type="match status" value="1"/>
</dbReference>
<evidence type="ECO:0000313" key="20">
    <source>
        <dbReference type="Proteomes" id="UP000006322"/>
    </source>
</evidence>
<comment type="pathway">
    <text evidence="2 15">Porphyrin-containing compound metabolism; protoporphyrin-IX biosynthesis; protoporphyrinogen-IX from coproporphyrinogen-III (AdoMet route): step 1/1.</text>
</comment>
<evidence type="ECO:0000256" key="14">
    <source>
        <dbReference type="ARBA" id="ARBA00048321"/>
    </source>
</evidence>
<dbReference type="NCBIfam" id="TIGR00538">
    <property type="entry name" value="hemN"/>
    <property type="match status" value="1"/>
</dbReference>
<accession>K6Z4Z2</accession>
<dbReference type="InterPro" id="IPR007197">
    <property type="entry name" value="rSAM"/>
</dbReference>
<dbReference type="InterPro" id="IPR058240">
    <property type="entry name" value="rSAM_sf"/>
</dbReference>
<evidence type="ECO:0000256" key="5">
    <source>
        <dbReference type="ARBA" id="ARBA00022485"/>
    </source>
</evidence>
<dbReference type="PROSITE" id="PS51918">
    <property type="entry name" value="RADICAL_SAM"/>
    <property type="match status" value="1"/>
</dbReference>
<comment type="caution">
    <text evidence="19">The sequence shown here is derived from an EMBL/GenBank/DDBJ whole genome shotgun (WGS) entry which is preliminary data.</text>
</comment>
<dbReference type="EC" id="1.3.98.3" evidence="15"/>
<dbReference type="GO" id="GO:0046872">
    <property type="term" value="F:metal ion binding"/>
    <property type="evidence" value="ECO:0007669"/>
    <property type="project" value="UniProtKB-KW"/>
</dbReference>
<dbReference type="AlphaFoldDB" id="K6Z4Z2"/>
<feature type="binding site" evidence="17">
    <location>
        <position position="63"/>
    </location>
    <ligand>
        <name>[4Fe-4S] cluster</name>
        <dbReference type="ChEBI" id="CHEBI:49883"/>
        <note>4Fe-4S-S-AdoMet</note>
    </ligand>
</feature>
<dbReference type="SFLD" id="SFLDG01082">
    <property type="entry name" value="B12-binding_domain_containing"/>
    <property type="match status" value="1"/>
</dbReference>
<feature type="binding site" evidence="16">
    <location>
        <position position="50"/>
    </location>
    <ligand>
        <name>S-adenosyl-L-methionine</name>
        <dbReference type="ChEBI" id="CHEBI:59789"/>
        <label>1</label>
    </ligand>
</feature>
<feature type="binding site" evidence="16">
    <location>
        <position position="106"/>
    </location>
    <ligand>
        <name>S-adenosyl-L-methionine</name>
        <dbReference type="ChEBI" id="CHEBI:59789"/>
        <label>1</label>
    </ligand>
</feature>
<comment type="function">
    <text evidence="13">Involved in the heme biosynthesis. Catalyzes the anaerobic oxidative decarboxylation of propionate groups of rings A and B of coproporphyrinogen III to yield the vinyl groups in protoporphyrinogen IX.</text>
</comment>
<name>K6Z4Z2_9ALTE</name>
<dbReference type="GO" id="GO:0051539">
    <property type="term" value="F:4 iron, 4 sulfur cluster binding"/>
    <property type="evidence" value="ECO:0007669"/>
    <property type="project" value="UniProtKB-KW"/>
</dbReference>
<evidence type="ECO:0000256" key="15">
    <source>
        <dbReference type="PIRNR" id="PIRNR000167"/>
    </source>
</evidence>
<evidence type="ECO:0000256" key="1">
    <source>
        <dbReference type="ARBA" id="ARBA00004496"/>
    </source>
</evidence>
<dbReference type="GO" id="GO:0006782">
    <property type="term" value="P:protoporphyrinogen IX biosynthetic process"/>
    <property type="evidence" value="ECO:0007669"/>
    <property type="project" value="UniProtKB-UniPathway"/>
</dbReference>
<evidence type="ECO:0000259" key="18">
    <source>
        <dbReference type="PROSITE" id="PS51918"/>
    </source>
</evidence>
<dbReference type="Proteomes" id="UP000006322">
    <property type="component" value="Unassembled WGS sequence"/>
</dbReference>
<dbReference type="GO" id="GO:0051989">
    <property type="term" value="F:coproporphyrinogen dehydrogenase activity"/>
    <property type="evidence" value="ECO:0007669"/>
    <property type="project" value="UniProtKB-EC"/>
</dbReference>
<dbReference type="STRING" id="1129793.GPLA_0357"/>
<keyword evidence="5 15" id="KW-0004">4Fe-4S</keyword>
<feature type="binding site" evidence="16">
    <location>
        <position position="139"/>
    </location>
    <ligand>
        <name>S-adenosyl-L-methionine</name>
        <dbReference type="ChEBI" id="CHEBI:59789"/>
        <label>1</label>
    </ligand>
</feature>
<keyword evidence="7 15" id="KW-0949">S-adenosyl-L-methionine</keyword>
<evidence type="ECO:0000256" key="13">
    <source>
        <dbReference type="ARBA" id="ARBA00024295"/>
    </source>
</evidence>
<dbReference type="GO" id="GO:0005737">
    <property type="term" value="C:cytoplasm"/>
    <property type="evidence" value="ECO:0007669"/>
    <property type="project" value="UniProtKB-SubCell"/>
</dbReference>
<comment type="subcellular location">
    <subcellularLocation>
        <location evidence="1 15">Cytoplasm</location>
    </subcellularLocation>
</comment>
<evidence type="ECO:0000256" key="10">
    <source>
        <dbReference type="ARBA" id="ARBA00023004"/>
    </source>
</evidence>
<feature type="binding site" evidence="16">
    <location>
        <position position="203"/>
    </location>
    <ligand>
        <name>S-adenosyl-L-methionine</name>
        <dbReference type="ChEBI" id="CHEBI:59789"/>
        <label>2</label>
    </ligand>
</feature>
<dbReference type="Gene3D" id="1.10.10.920">
    <property type="match status" value="1"/>
</dbReference>
<evidence type="ECO:0000256" key="3">
    <source>
        <dbReference type="ARBA" id="ARBA00005493"/>
    </source>
</evidence>
<organism evidence="19 20">
    <name type="scientific">Paraglaciecola polaris LMG 21857</name>
    <dbReference type="NCBI Taxonomy" id="1129793"/>
    <lineage>
        <taxon>Bacteria</taxon>
        <taxon>Pseudomonadati</taxon>
        <taxon>Pseudomonadota</taxon>
        <taxon>Gammaproteobacteria</taxon>
        <taxon>Alteromonadales</taxon>
        <taxon>Alteromonadaceae</taxon>
        <taxon>Paraglaciecola</taxon>
    </lineage>
</organism>
<keyword evidence="11 15" id="KW-0411">Iron-sulfur</keyword>
<feature type="binding site" evidence="16">
    <location>
        <position position="178"/>
    </location>
    <ligand>
        <name>S-adenosyl-L-methionine</name>
        <dbReference type="ChEBI" id="CHEBI:59789"/>
        <label>2</label>
    </ligand>
</feature>
<dbReference type="SFLD" id="SFLDS00029">
    <property type="entry name" value="Radical_SAM"/>
    <property type="match status" value="1"/>
</dbReference>
<dbReference type="SMART" id="SM00729">
    <property type="entry name" value="Elp3"/>
    <property type="match status" value="1"/>
</dbReference>
<dbReference type="InterPro" id="IPR006638">
    <property type="entry name" value="Elp3/MiaA/NifB-like_rSAM"/>
</dbReference>
<sequence length="450" mass="51121">MFDSALLQKYPARGPRYTSYPTALNFSPRFTKPNLLKAVAQSHNKSLSLYVHIPFCHSLCYYCGCNKVVTRLQSKADLYLDYLLKEIELQAKHFTQKPVTQLHLGGGTPNFLNDSQLQRLMEGLNTHFYFTHDAQLSIEIDPRNMSCQRIDAMADMGFNRLSIGLQDTDPNVQVAINRVQPTELIARLVERAKQRNFRSVNLDLIYGLPFQTPQSFANTLSAVHKMQVERVSLFSYAHLPERFAAQRKLSVDTLPNTEQKLVLMRQAIETLCGYGYQFIGIDHFALPSDELAKAQQNRTLSRNFQGYTTDTNTDLLGLGVSAISAIGNSYSQNHKTLAGYYYAIEHQQLALEKGLILSKDDLIRQRVISDIMCNLVVDKTAISLAFDIEFDLYFADEISRLSTFIDDQLLINRPHVICIESKAQLLLRNICMVFDQYLSLDTGEKFSATI</sequence>
<protein>
    <recommendedName>
        <fullName evidence="15">Coproporphyrinogen-III oxidase</fullName>
        <ecNumber evidence="15">1.3.98.3</ecNumber>
    </recommendedName>
</protein>
<proteinExistence type="inferred from homology"/>
<evidence type="ECO:0000256" key="8">
    <source>
        <dbReference type="ARBA" id="ARBA00022723"/>
    </source>
</evidence>
<keyword evidence="10 15" id="KW-0408">Iron</keyword>
<feature type="binding site" evidence="16">
    <location>
        <position position="166"/>
    </location>
    <ligand>
        <name>S-adenosyl-L-methionine</name>
        <dbReference type="ChEBI" id="CHEBI:59789"/>
        <label>2</label>
    </ligand>
</feature>
<evidence type="ECO:0000256" key="11">
    <source>
        <dbReference type="ARBA" id="ARBA00023014"/>
    </source>
</evidence>